<dbReference type="AlphaFoldDB" id="A0A2N9ETA9"/>
<protein>
    <recommendedName>
        <fullName evidence="2">Myb-like domain-containing protein</fullName>
    </recommendedName>
</protein>
<dbReference type="InterPro" id="IPR022228">
    <property type="entry name" value="DUF3755"/>
</dbReference>
<proteinExistence type="predicted"/>
<dbReference type="InterPro" id="IPR001005">
    <property type="entry name" value="SANT/Myb"/>
</dbReference>
<dbReference type="EMBL" id="OIVN01000310">
    <property type="protein sequence ID" value="SPC78072.1"/>
    <property type="molecule type" value="Genomic_DNA"/>
</dbReference>
<dbReference type="PANTHER" id="PTHR14000:SF1">
    <property type="entry name" value="HISTONE H2A DEUBIQUITINASE (DUF3755)"/>
    <property type="match status" value="1"/>
</dbReference>
<dbReference type="CDD" id="cd00167">
    <property type="entry name" value="SANT"/>
    <property type="match status" value="1"/>
</dbReference>
<accession>A0A2N9ETA9</accession>
<dbReference type="Pfam" id="PF12579">
    <property type="entry name" value="DUF3755"/>
    <property type="match status" value="1"/>
</dbReference>
<name>A0A2N9ETA9_FAGSY</name>
<organism evidence="1">
    <name type="scientific">Fagus sylvatica</name>
    <name type="common">Beechnut</name>
    <dbReference type="NCBI Taxonomy" id="28930"/>
    <lineage>
        <taxon>Eukaryota</taxon>
        <taxon>Viridiplantae</taxon>
        <taxon>Streptophyta</taxon>
        <taxon>Embryophyta</taxon>
        <taxon>Tracheophyta</taxon>
        <taxon>Spermatophyta</taxon>
        <taxon>Magnoliopsida</taxon>
        <taxon>eudicotyledons</taxon>
        <taxon>Gunneridae</taxon>
        <taxon>Pentapetalae</taxon>
        <taxon>rosids</taxon>
        <taxon>fabids</taxon>
        <taxon>Fagales</taxon>
        <taxon>Fagaceae</taxon>
        <taxon>Fagus</taxon>
    </lineage>
</organism>
<dbReference type="SUPFAM" id="SSF46689">
    <property type="entry name" value="Homeodomain-like"/>
    <property type="match status" value="1"/>
</dbReference>
<gene>
    <name evidence="1" type="ORF">FSB_LOCUS5954</name>
</gene>
<sequence length="186" mass="21183">MASSSNLVTAAQANLKFLNYQQGMTNTEWTKIEDSILEEGLARYASLSKLKQYAKIQKLLQNKTIRDVAFRCQWINSMKKSTYSSTPESVVNNAEDDMLCNKIGGLAGKLLEENMQAFKQISNNFETNQFHDNIKYFSRVRDNILILSNKLSVMPEGITNMPPLSEKMNEELANIILPHTISWIQL</sequence>
<evidence type="ECO:0008006" key="2">
    <source>
        <dbReference type="Google" id="ProtNLM"/>
    </source>
</evidence>
<dbReference type="Gene3D" id="1.10.10.60">
    <property type="entry name" value="Homeodomain-like"/>
    <property type="match status" value="1"/>
</dbReference>
<evidence type="ECO:0000313" key="1">
    <source>
        <dbReference type="EMBL" id="SPC78072.1"/>
    </source>
</evidence>
<reference evidence="1" key="1">
    <citation type="submission" date="2018-02" db="EMBL/GenBank/DDBJ databases">
        <authorList>
            <person name="Cohen D.B."/>
            <person name="Kent A.D."/>
        </authorList>
    </citation>
    <scope>NUCLEOTIDE SEQUENCE</scope>
</reference>
<dbReference type="PANTHER" id="PTHR14000">
    <property type="entry name" value="FINGER CCCH DOMAIN PROTEIN, PUTATIVE (DUF3755)-RELATED"/>
    <property type="match status" value="1"/>
</dbReference>
<dbReference type="InterPro" id="IPR009057">
    <property type="entry name" value="Homeodomain-like_sf"/>
</dbReference>